<keyword evidence="2" id="KW-1185">Reference proteome</keyword>
<proteinExistence type="predicted"/>
<dbReference type="RefSeq" id="WP_203675413.1">
    <property type="nucleotide sequence ID" value="NZ_BONP01000020.1"/>
</dbReference>
<reference evidence="1 2" key="1">
    <citation type="submission" date="2021-01" db="EMBL/GenBank/DDBJ databases">
        <title>Whole genome shotgun sequence of Cellulomonas phragmiteti NBRC 110785.</title>
        <authorList>
            <person name="Komaki H."/>
            <person name="Tamura T."/>
        </authorList>
    </citation>
    <scope>NUCLEOTIDE SEQUENCE [LARGE SCALE GENOMIC DNA]</scope>
    <source>
        <strain evidence="1 2">NBRC 110785</strain>
    </source>
</reference>
<gene>
    <name evidence="1" type="ORF">Cph01nite_28790</name>
</gene>
<dbReference type="EMBL" id="BONP01000020">
    <property type="protein sequence ID" value="GIG41117.1"/>
    <property type="molecule type" value="Genomic_DNA"/>
</dbReference>
<accession>A0ABQ4DP29</accession>
<organism evidence="1 2">
    <name type="scientific">Cellulomonas phragmiteti</name>
    <dbReference type="NCBI Taxonomy" id="478780"/>
    <lineage>
        <taxon>Bacteria</taxon>
        <taxon>Bacillati</taxon>
        <taxon>Actinomycetota</taxon>
        <taxon>Actinomycetes</taxon>
        <taxon>Micrococcales</taxon>
        <taxon>Cellulomonadaceae</taxon>
        <taxon>Cellulomonas</taxon>
    </lineage>
</organism>
<name>A0ABQ4DP29_9CELL</name>
<protein>
    <submittedName>
        <fullName evidence="1">Uncharacterized protein</fullName>
    </submittedName>
</protein>
<comment type="caution">
    <text evidence="1">The sequence shown here is derived from an EMBL/GenBank/DDBJ whole genome shotgun (WGS) entry which is preliminary data.</text>
</comment>
<dbReference type="Proteomes" id="UP000614741">
    <property type="component" value="Unassembled WGS sequence"/>
</dbReference>
<evidence type="ECO:0000313" key="2">
    <source>
        <dbReference type="Proteomes" id="UP000614741"/>
    </source>
</evidence>
<evidence type="ECO:0000313" key="1">
    <source>
        <dbReference type="EMBL" id="GIG41117.1"/>
    </source>
</evidence>
<sequence length="83" mass="8673">MLTRWMDLSIESARTAVSSPRAPRPAAAGAREVTLTDAEIAAVEAALAADPDASDRMLSAATGITRGRLGPYLQSRQVLHAVA</sequence>